<gene>
    <name evidence="2" type="ORF">MOP44_15430</name>
</gene>
<proteinExistence type="predicted"/>
<sequence>MKSYFYWTYPRGNFHYDVMVTLILLFIFVTPHLWNYGDKPAVLDFPRDPMTVASDGKFGMIITVPARDVSATPGDSDKAVKKALRAAVEPVAGDSVFVDRWQLTRDAAGNPLAWKVWAHR</sequence>
<feature type="transmembrane region" description="Helical" evidence="1">
    <location>
        <begin position="14"/>
        <end position="34"/>
    </location>
</feature>
<dbReference type="EMBL" id="CP093313">
    <property type="protein sequence ID" value="UWZ81964.1"/>
    <property type="molecule type" value="Genomic_DNA"/>
</dbReference>
<keyword evidence="3" id="KW-1185">Reference proteome</keyword>
<organism evidence="2 3">
    <name type="scientific">Occallatibacter riparius</name>
    <dbReference type="NCBI Taxonomy" id="1002689"/>
    <lineage>
        <taxon>Bacteria</taxon>
        <taxon>Pseudomonadati</taxon>
        <taxon>Acidobacteriota</taxon>
        <taxon>Terriglobia</taxon>
        <taxon>Terriglobales</taxon>
        <taxon>Acidobacteriaceae</taxon>
        <taxon>Occallatibacter</taxon>
    </lineage>
</organism>
<dbReference type="KEGG" id="orp:MOP44_15430"/>
<dbReference type="RefSeq" id="WP_260790956.1">
    <property type="nucleotide sequence ID" value="NZ_CP093313.1"/>
</dbReference>
<keyword evidence="1" id="KW-0472">Membrane</keyword>
<evidence type="ECO:0000256" key="1">
    <source>
        <dbReference type="SAM" id="Phobius"/>
    </source>
</evidence>
<keyword evidence="1" id="KW-0812">Transmembrane</keyword>
<dbReference type="Proteomes" id="UP001059380">
    <property type="component" value="Chromosome"/>
</dbReference>
<evidence type="ECO:0000313" key="3">
    <source>
        <dbReference type="Proteomes" id="UP001059380"/>
    </source>
</evidence>
<keyword evidence="1" id="KW-1133">Transmembrane helix</keyword>
<accession>A0A9J7BG34</accession>
<name>A0A9J7BG34_9BACT</name>
<evidence type="ECO:0000313" key="2">
    <source>
        <dbReference type="EMBL" id="UWZ81964.1"/>
    </source>
</evidence>
<protein>
    <submittedName>
        <fullName evidence="2">Uncharacterized protein</fullName>
    </submittedName>
</protein>
<dbReference type="AlphaFoldDB" id="A0A9J7BG34"/>
<reference evidence="2" key="1">
    <citation type="submission" date="2021-04" db="EMBL/GenBank/DDBJ databases">
        <title>Phylogenetic analysis of Acidobacteriaceae.</title>
        <authorList>
            <person name="Qiu L."/>
            <person name="Zhang Q."/>
        </authorList>
    </citation>
    <scope>NUCLEOTIDE SEQUENCE</scope>
    <source>
        <strain evidence="2">DSM 25168</strain>
    </source>
</reference>